<dbReference type="Gene3D" id="3.30.565.10">
    <property type="entry name" value="Histidine kinase-like ATPase, C-terminal domain"/>
    <property type="match status" value="1"/>
</dbReference>
<evidence type="ECO:0000256" key="1">
    <source>
        <dbReference type="ARBA" id="ARBA00000085"/>
    </source>
</evidence>
<organism evidence="13 14">
    <name type="scientific">Stieleria magnilauensis</name>
    <dbReference type="NCBI Taxonomy" id="2527963"/>
    <lineage>
        <taxon>Bacteria</taxon>
        <taxon>Pseudomonadati</taxon>
        <taxon>Planctomycetota</taxon>
        <taxon>Planctomycetia</taxon>
        <taxon>Pirellulales</taxon>
        <taxon>Pirellulaceae</taxon>
        <taxon>Stieleria</taxon>
    </lineage>
</organism>
<evidence type="ECO:0000256" key="10">
    <source>
        <dbReference type="SAM" id="Phobius"/>
    </source>
</evidence>
<dbReference type="InterPro" id="IPR050980">
    <property type="entry name" value="2C_sensor_his_kinase"/>
</dbReference>
<evidence type="ECO:0000256" key="7">
    <source>
        <dbReference type="ARBA" id="ARBA00022741"/>
    </source>
</evidence>
<evidence type="ECO:0000256" key="3">
    <source>
        <dbReference type="ARBA" id="ARBA00012438"/>
    </source>
</evidence>
<evidence type="ECO:0000313" key="13">
    <source>
        <dbReference type="EMBL" id="QDV88377.1"/>
    </source>
</evidence>
<dbReference type="Proteomes" id="UP000318081">
    <property type="component" value="Chromosome"/>
</dbReference>
<feature type="domain" description="Histidine kinase" evidence="11">
    <location>
        <begin position="261"/>
        <end position="464"/>
    </location>
</feature>
<keyword evidence="7" id="KW-0547">Nucleotide-binding</keyword>
<dbReference type="PANTHER" id="PTHR44936">
    <property type="entry name" value="SENSOR PROTEIN CREC"/>
    <property type="match status" value="1"/>
</dbReference>
<evidence type="ECO:0000313" key="14">
    <source>
        <dbReference type="Proteomes" id="UP000318081"/>
    </source>
</evidence>
<dbReference type="EC" id="2.7.13.3" evidence="3"/>
<evidence type="ECO:0000256" key="8">
    <source>
        <dbReference type="ARBA" id="ARBA00022777"/>
    </source>
</evidence>
<feature type="transmembrane region" description="Helical" evidence="10">
    <location>
        <begin position="12"/>
        <end position="31"/>
    </location>
</feature>
<dbReference type="InterPro" id="IPR003661">
    <property type="entry name" value="HisK_dim/P_dom"/>
</dbReference>
<dbReference type="SMART" id="SM00304">
    <property type="entry name" value="HAMP"/>
    <property type="match status" value="1"/>
</dbReference>
<dbReference type="CDD" id="cd06225">
    <property type="entry name" value="HAMP"/>
    <property type="match status" value="1"/>
</dbReference>
<dbReference type="CDD" id="cd00082">
    <property type="entry name" value="HisKA"/>
    <property type="match status" value="1"/>
</dbReference>
<dbReference type="RefSeq" id="WP_419580708.1">
    <property type="nucleotide sequence ID" value="NZ_CP036432.1"/>
</dbReference>
<keyword evidence="10" id="KW-0472">Membrane</keyword>
<dbReference type="Pfam" id="PF02518">
    <property type="entry name" value="HATPase_c"/>
    <property type="match status" value="1"/>
</dbReference>
<dbReference type="InterPro" id="IPR004358">
    <property type="entry name" value="Sig_transdc_His_kin-like_C"/>
</dbReference>
<dbReference type="Pfam" id="PF00672">
    <property type="entry name" value="HAMP"/>
    <property type="match status" value="1"/>
</dbReference>
<dbReference type="PRINTS" id="PR00344">
    <property type="entry name" value="BCTRLSENSOR"/>
</dbReference>
<sequence>MLTHHSLTTRILTPLVVAATLAAIGVAWTSWTLGRRWAMEEMTDRYLWIESAIGTSTFPLTPPVLQSLSQLTGTQWITVDESGEVLSSTLPLETTAAADVPGAGLPGVDPRVDPGRGPVQAPVDLVLGSTEFFAFAFDRRGAGGGSDRVSTIVVLFAKQNVDAVAKRAAVLPLLTGLSTIAVVSVLMFLLTSRLIGRLKRLESQVDRIAAGDFESELSDAGPDEIGRLAKAISTMADQLSALWDQINRQQGAKLLHQISGGMAHQLRNTLTGAKMAMELHQGKLKQTPDDEVRVALRQLEIAEEYVGRLLALGRGQDSTDQPQRVSACLDDVRSTHQPIADHLRVDLNWSIDASTQTVLVKNGASFSAAVSNLVLNAMQAGTTIEVTADVDQPDRCLVSVSDDGPGVDASVSQTLFDPFVTSKPEGLGLGLPLVKRTAESLGGSIRWRRGSEKTTFELAVNVSSERNTRESTE</sequence>
<evidence type="ECO:0000259" key="11">
    <source>
        <dbReference type="PROSITE" id="PS50109"/>
    </source>
</evidence>
<dbReference type="SUPFAM" id="SSF55874">
    <property type="entry name" value="ATPase domain of HSP90 chaperone/DNA topoisomerase II/histidine kinase"/>
    <property type="match status" value="1"/>
</dbReference>
<keyword evidence="10" id="KW-1133">Transmembrane helix</keyword>
<comment type="subcellular location">
    <subcellularLocation>
        <location evidence="2">Cell membrane</location>
        <topology evidence="2">Multi-pass membrane protein</topology>
    </subcellularLocation>
</comment>
<keyword evidence="9" id="KW-0067">ATP-binding</keyword>
<dbReference type="InterPro" id="IPR036890">
    <property type="entry name" value="HATPase_C_sf"/>
</dbReference>
<dbReference type="EMBL" id="CP036432">
    <property type="protein sequence ID" value="QDV88377.1"/>
    <property type="molecule type" value="Genomic_DNA"/>
</dbReference>
<dbReference type="PROSITE" id="PS50885">
    <property type="entry name" value="HAMP"/>
    <property type="match status" value="1"/>
</dbReference>
<accession>A0ABX5Y382</accession>
<dbReference type="PANTHER" id="PTHR44936:SF10">
    <property type="entry name" value="SENSOR PROTEIN RSTB"/>
    <property type="match status" value="1"/>
</dbReference>
<evidence type="ECO:0000256" key="2">
    <source>
        <dbReference type="ARBA" id="ARBA00004651"/>
    </source>
</evidence>
<proteinExistence type="predicted"/>
<evidence type="ECO:0000256" key="6">
    <source>
        <dbReference type="ARBA" id="ARBA00022679"/>
    </source>
</evidence>
<reference evidence="13 14" key="1">
    <citation type="submission" date="2019-02" db="EMBL/GenBank/DDBJ databases">
        <title>Deep-cultivation of Planctomycetes and their phenomic and genomic characterization uncovers novel biology.</title>
        <authorList>
            <person name="Wiegand S."/>
            <person name="Jogler M."/>
            <person name="Boedeker C."/>
            <person name="Pinto D."/>
            <person name="Vollmers J."/>
            <person name="Rivas-Marin E."/>
            <person name="Kohn T."/>
            <person name="Peeters S.H."/>
            <person name="Heuer A."/>
            <person name="Rast P."/>
            <person name="Oberbeckmann S."/>
            <person name="Bunk B."/>
            <person name="Jeske O."/>
            <person name="Meyerdierks A."/>
            <person name="Storesund J.E."/>
            <person name="Kallscheuer N."/>
            <person name="Luecker S."/>
            <person name="Lage O.M."/>
            <person name="Pohl T."/>
            <person name="Merkel B.J."/>
            <person name="Hornburger P."/>
            <person name="Mueller R.-W."/>
            <person name="Bruemmer F."/>
            <person name="Labrenz M."/>
            <person name="Spormann A.M."/>
            <person name="Op den Camp H."/>
            <person name="Overmann J."/>
            <person name="Amann R."/>
            <person name="Jetten M.S.M."/>
            <person name="Mascher T."/>
            <person name="Medema M.H."/>
            <person name="Devos D.P."/>
            <person name="Kaster A.-K."/>
            <person name="Ovreas L."/>
            <person name="Rohde M."/>
            <person name="Galperin M.Y."/>
            <person name="Jogler C."/>
        </authorList>
    </citation>
    <scope>NUCLEOTIDE SEQUENCE [LARGE SCALE GENOMIC DNA]</scope>
    <source>
        <strain evidence="13 14">TBK1r</strain>
    </source>
</reference>
<evidence type="ECO:0000259" key="12">
    <source>
        <dbReference type="PROSITE" id="PS50885"/>
    </source>
</evidence>
<dbReference type="PROSITE" id="PS50109">
    <property type="entry name" value="HIS_KIN"/>
    <property type="match status" value="1"/>
</dbReference>
<comment type="catalytic activity">
    <reaction evidence="1">
        <text>ATP + protein L-histidine = ADP + protein N-phospho-L-histidine.</text>
        <dbReference type="EC" id="2.7.13.3"/>
    </reaction>
</comment>
<dbReference type="InterPro" id="IPR005467">
    <property type="entry name" value="His_kinase_dom"/>
</dbReference>
<dbReference type="SMART" id="SM00387">
    <property type="entry name" value="HATPase_c"/>
    <property type="match status" value="1"/>
</dbReference>
<dbReference type="Gene3D" id="6.10.340.10">
    <property type="match status" value="1"/>
</dbReference>
<evidence type="ECO:0000256" key="4">
    <source>
        <dbReference type="ARBA" id="ARBA00022475"/>
    </source>
</evidence>
<dbReference type="InterPro" id="IPR036097">
    <property type="entry name" value="HisK_dim/P_sf"/>
</dbReference>
<evidence type="ECO:0000256" key="5">
    <source>
        <dbReference type="ARBA" id="ARBA00022553"/>
    </source>
</evidence>
<name>A0ABX5Y382_9BACT</name>
<feature type="domain" description="HAMP" evidence="12">
    <location>
        <begin position="192"/>
        <end position="244"/>
    </location>
</feature>
<protein>
    <recommendedName>
        <fullName evidence="3">histidine kinase</fullName>
        <ecNumber evidence="3">2.7.13.3</ecNumber>
    </recommendedName>
</protein>
<keyword evidence="10" id="KW-0812">Transmembrane</keyword>
<dbReference type="InterPro" id="IPR003660">
    <property type="entry name" value="HAMP_dom"/>
</dbReference>
<dbReference type="GO" id="GO:0004673">
    <property type="term" value="F:protein histidine kinase activity"/>
    <property type="evidence" value="ECO:0007669"/>
    <property type="project" value="UniProtKB-EC"/>
</dbReference>
<dbReference type="InterPro" id="IPR003594">
    <property type="entry name" value="HATPase_dom"/>
</dbReference>
<feature type="transmembrane region" description="Helical" evidence="10">
    <location>
        <begin position="169"/>
        <end position="190"/>
    </location>
</feature>
<dbReference type="SUPFAM" id="SSF158472">
    <property type="entry name" value="HAMP domain-like"/>
    <property type="match status" value="1"/>
</dbReference>
<gene>
    <name evidence="13" type="primary">kinD_3</name>
    <name evidence="13" type="ORF">TBK1r_74090</name>
</gene>
<keyword evidence="8 13" id="KW-0418">Kinase</keyword>
<keyword evidence="14" id="KW-1185">Reference proteome</keyword>
<keyword evidence="6 13" id="KW-0808">Transferase</keyword>
<keyword evidence="4" id="KW-1003">Cell membrane</keyword>
<keyword evidence="5" id="KW-0597">Phosphoprotein</keyword>
<evidence type="ECO:0000256" key="9">
    <source>
        <dbReference type="ARBA" id="ARBA00022840"/>
    </source>
</evidence>
<dbReference type="SUPFAM" id="SSF47384">
    <property type="entry name" value="Homodimeric domain of signal transducing histidine kinase"/>
    <property type="match status" value="1"/>
</dbReference>